<feature type="transmembrane region" description="Helical" evidence="6">
    <location>
        <begin position="131"/>
        <end position="156"/>
    </location>
</feature>
<dbReference type="InterPro" id="IPR011701">
    <property type="entry name" value="MFS"/>
</dbReference>
<evidence type="ECO:0000256" key="4">
    <source>
        <dbReference type="ARBA" id="ARBA00023136"/>
    </source>
</evidence>
<feature type="transmembrane region" description="Helical" evidence="6">
    <location>
        <begin position="446"/>
        <end position="464"/>
    </location>
</feature>
<feature type="transmembrane region" description="Helical" evidence="6">
    <location>
        <begin position="414"/>
        <end position="434"/>
    </location>
</feature>
<dbReference type="PANTHER" id="PTHR11662">
    <property type="entry name" value="SOLUTE CARRIER FAMILY 17"/>
    <property type="match status" value="1"/>
</dbReference>
<reference evidence="9" key="1">
    <citation type="submission" date="2011-07" db="EMBL/GenBank/DDBJ databases">
        <authorList>
            <consortium name="Caenorhabditis brenneri Sequencing and Analysis Consortium"/>
            <person name="Wilson R.K."/>
        </authorList>
    </citation>
    <scope>NUCLEOTIDE SEQUENCE [LARGE SCALE GENOMIC DNA]</scope>
    <source>
        <strain evidence="9">PB2801</strain>
    </source>
</reference>
<evidence type="ECO:0000313" key="8">
    <source>
        <dbReference type="EMBL" id="EGT56567.1"/>
    </source>
</evidence>
<evidence type="ECO:0000256" key="5">
    <source>
        <dbReference type="SAM" id="Coils"/>
    </source>
</evidence>
<feature type="transmembrane region" description="Helical" evidence="6">
    <location>
        <begin position="309"/>
        <end position="330"/>
    </location>
</feature>
<evidence type="ECO:0000256" key="2">
    <source>
        <dbReference type="ARBA" id="ARBA00022692"/>
    </source>
</evidence>
<dbReference type="PANTHER" id="PTHR11662:SF405">
    <property type="entry name" value="PROTEIN CBG12249"/>
    <property type="match status" value="1"/>
</dbReference>
<dbReference type="STRING" id="135651.G0MGI1"/>
<dbReference type="InterPro" id="IPR020846">
    <property type="entry name" value="MFS_dom"/>
</dbReference>
<evidence type="ECO:0000313" key="9">
    <source>
        <dbReference type="Proteomes" id="UP000008068"/>
    </source>
</evidence>
<comment type="subcellular location">
    <subcellularLocation>
        <location evidence="1">Membrane</location>
        <topology evidence="1">Multi-pass membrane protein</topology>
    </subcellularLocation>
</comment>
<keyword evidence="4 6" id="KW-0472">Membrane</keyword>
<dbReference type="FunFam" id="1.20.1250.20:FF:000355">
    <property type="entry name" value="SLC (SoLute Carrier) homolog"/>
    <property type="match status" value="1"/>
</dbReference>
<dbReference type="HOGENOM" id="CLU_001265_5_0_1"/>
<protein>
    <recommendedName>
        <fullName evidence="7">Major facilitator superfamily (MFS) profile domain-containing protein</fullName>
    </recommendedName>
</protein>
<organism evidence="9">
    <name type="scientific">Caenorhabditis brenneri</name>
    <name type="common">Nematode worm</name>
    <dbReference type="NCBI Taxonomy" id="135651"/>
    <lineage>
        <taxon>Eukaryota</taxon>
        <taxon>Metazoa</taxon>
        <taxon>Ecdysozoa</taxon>
        <taxon>Nematoda</taxon>
        <taxon>Chromadorea</taxon>
        <taxon>Rhabditida</taxon>
        <taxon>Rhabditina</taxon>
        <taxon>Rhabditomorpha</taxon>
        <taxon>Rhabditoidea</taxon>
        <taxon>Rhabditidae</taxon>
        <taxon>Peloderinae</taxon>
        <taxon>Caenorhabditis</taxon>
    </lineage>
</organism>
<dbReference type="GO" id="GO:0006820">
    <property type="term" value="P:monoatomic anion transport"/>
    <property type="evidence" value="ECO:0007669"/>
    <property type="project" value="TreeGrafter"/>
</dbReference>
<dbReference type="OrthoDB" id="2985014at2759"/>
<keyword evidence="9" id="KW-1185">Reference proteome</keyword>
<name>G0MGI1_CAEBE</name>
<feature type="domain" description="Major facilitator superfamily (MFS) profile" evidence="7">
    <location>
        <begin position="17"/>
        <end position="469"/>
    </location>
</feature>
<feature type="transmembrane region" description="Helical" evidence="6">
    <location>
        <begin position="218"/>
        <end position="238"/>
    </location>
</feature>
<keyword evidence="3 6" id="KW-1133">Transmembrane helix</keyword>
<dbReference type="InterPro" id="IPR050382">
    <property type="entry name" value="MFS_Na/Anion_cotransporter"/>
</dbReference>
<keyword evidence="5" id="KW-0175">Coiled coil</keyword>
<accession>G0MGI1</accession>
<dbReference type="AlphaFoldDB" id="G0MGI1"/>
<feature type="coiled-coil region" evidence="5">
    <location>
        <begin position="472"/>
        <end position="502"/>
    </location>
</feature>
<dbReference type="Gene3D" id="1.20.1250.20">
    <property type="entry name" value="MFS general substrate transporter like domains"/>
    <property type="match status" value="2"/>
</dbReference>
<evidence type="ECO:0000256" key="6">
    <source>
        <dbReference type="SAM" id="Phobius"/>
    </source>
</evidence>
<proteinExistence type="predicted"/>
<dbReference type="FunCoup" id="G0MGI1">
    <property type="interactions" value="13"/>
</dbReference>
<dbReference type="InterPro" id="IPR036259">
    <property type="entry name" value="MFS_trans_sf"/>
</dbReference>
<dbReference type="GO" id="GO:0022857">
    <property type="term" value="F:transmembrane transporter activity"/>
    <property type="evidence" value="ECO:0007669"/>
    <property type="project" value="InterPro"/>
</dbReference>
<feature type="transmembrane region" description="Helical" evidence="6">
    <location>
        <begin position="377"/>
        <end position="402"/>
    </location>
</feature>
<evidence type="ECO:0000256" key="3">
    <source>
        <dbReference type="ARBA" id="ARBA00022989"/>
    </source>
</evidence>
<dbReference type="EMBL" id="GL379793">
    <property type="protein sequence ID" value="EGT56567.1"/>
    <property type="molecule type" value="Genomic_DNA"/>
</dbReference>
<evidence type="ECO:0000259" key="7">
    <source>
        <dbReference type="PROSITE" id="PS50850"/>
    </source>
</evidence>
<feature type="transmembrane region" description="Helical" evidence="6">
    <location>
        <begin position="276"/>
        <end position="297"/>
    </location>
</feature>
<dbReference type="InParanoid" id="G0MGI1"/>
<sequence length="519" mass="57547">MTKKFPLFHPFSRRLHIILLCMVGFFCTTFMRIHFALTMTCMVNSTALAVKNDQNISLIEEIDLVSNGQCGAASEDGHQKIVVDYGGELIWNSYEQNLIFSGTFWGSLITVLPSMFFIERFSARHVLQMSVAVYILITLITPFLATNFGYFAVFVARVGMGLGEGFIIPTNNAIIGNWFPSSEKSTALSIFTLGNQIASAGGSPVIAALCASDLGWPATFYFAGIFGTIWSIIWYFTASSHPSKVKVMTKKEREYLLANVKSTSIPYIKILTSPAFLAQLQCQFFVNLIMTMFQIYLPAYFKEVLHLGVIANGTFTSIPNIFNMIFKIFWGIGIDKFKEKNILSNTTAVKLSHGFASYGSAFSLFLLAFFVDCSNPTTGLVIFCMMYCSMGTFVSGFYTSLLSLAPQYTATMSAISMFCAMIGRLSTPAFASILRKEGTASEWQNIFIGLALAHIASGSIFLIFGSGDLQEWAKIDENVTELKSEKEKLKEAEEGVVMEEEDVRNERLATLVKEDSLCL</sequence>
<dbReference type="Proteomes" id="UP000008068">
    <property type="component" value="Unassembled WGS sequence"/>
</dbReference>
<evidence type="ECO:0000256" key="1">
    <source>
        <dbReference type="ARBA" id="ARBA00004141"/>
    </source>
</evidence>
<keyword evidence="2 6" id="KW-0812">Transmembrane</keyword>
<feature type="transmembrane region" description="Helical" evidence="6">
    <location>
        <begin position="15"/>
        <end position="35"/>
    </location>
</feature>
<gene>
    <name evidence="8" type="ORF">CAEBREN_28804</name>
</gene>
<dbReference type="GO" id="GO:0016020">
    <property type="term" value="C:membrane"/>
    <property type="evidence" value="ECO:0007669"/>
    <property type="project" value="UniProtKB-SubCell"/>
</dbReference>
<feature type="transmembrane region" description="Helical" evidence="6">
    <location>
        <begin position="98"/>
        <end position="119"/>
    </location>
</feature>
<feature type="transmembrane region" description="Helical" evidence="6">
    <location>
        <begin position="351"/>
        <end position="371"/>
    </location>
</feature>
<dbReference type="Pfam" id="PF07690">
    <property type="entry name" value="MFS_1"/>
    <property type="match status" value="1"/>
</dbReference>
<dbReference type="eggNOG" id="KOG2532">
    <property type="taxonomic scope" value="Eukaryota"/>
</dbReference>
<dbReference type="PROSITE" id="PS50850">
    <property type="entry name" value="MFS"/>
    <property type="match status" value="1"/>
</dbReference>
<dbReference type="SUPFAM" id="SSF103473">
    <property type="entry name" value="MFS general substrate transporter"/>
    <property type="match status" value="1"/>
</dbReference>